<evidence type="ECO:0000256" key="2">
    <source>
        <dbReference type="SAM" id="Phobius"/>
    </source>
</evidence>
<feature type="transmembrane region" description="Helical" evidence="2">
    <location>
        <begin position="146"/>
        <end position="167"/>
    </location>
</feature>
<protein>
    <recommendedName>
        <fullName evidence="5">DUF1353 domain-containing protein</fullName>
    </recommendedName>
</protein>
<dbReference type="EMBL" id="JACGWX010000001">
    <property type="protein sequence ID" value="MBA8846493.1"/>
    <property type="molecule type" value="Genomic_DNA"/>
</dbReference>
<evidence type="ECO:0000313" key="3">
    <source>
        <dbReference type="EMBL" id="MBA8846493.1"/>
    </source>
</evidence>
<dbReference type="RefSeq" id="WP_182489124.1">
    <property type="nucleotide sequence ID" value="NZ_BAAAOV010000003.1"/>
</dbReference>
<name>A0A839E5S2_9MICO</name>
<gene>
    <name evidence="3" type="ORF">FHX53_000057</name>
</gene>
<feature type="transmembrane region" description="Helical" evidence="2">
    <location>
        <begin position="173"/>
        <end position="203"/>
    </location>
</feature>
<keyword evidence="2" id="KW-0812">Transmembrane</keyword>
<keyword evidence="4" id="KW-1185">Reference proteome</keyword>
<dbReference type="Pfam" id="PF07087">
    <property type="entry name" value="DUF1353"/>
    <property type="match status" value="1"/>
</dbReference>
<dbReference type="AlphaFoldDB" id="A0A839E5S2"/>
<proteinExistence type="predicted"/>
<feature type="region of interest" description="Disordered" evidence="1">
    <location>
        <begin position="235"/>
        <end position="264"/>
    </location>
</feature>
<comment type="caution">
    <text evidence="3">The sequence shown here is derived from an EMBL/GenBank/DDBJ whole genome shotgun (WGS) entry which is preliminary data.</text>
</comment>
<dbReference type="InterPro" id="IPR010767">
    <property type="entry name" value="Phage_CGC-2007_Cje0229"/>
</dbReference>
<sequence length="264" mass="28282">MPFITADGRPLEGVPLLYRMGRDFQVTEAFAYRDPRDGSVVTVPAHDVSRPPTLGNSTDFASVPPFLWGLIANYGPQTLPAILHDAMVEDARRAPVAERLPRRRIADDLFRVALIDNGIHLLRARVMWAAVGLESWLRHGGALGRLLFAQVAVGALWLIAATVLAIVDAGGLGPWWLVMLAAPALLAAPWGPAAGLVIAAAYLGALYAPLVLGAFLASHVEGLIALGVWLLTGRRGPRPQAEPTIRWKDEYGPEHAAGAATPPR</sequence>
<keyword evidence="2" id="KW-0472">Membrane</keyword>
<organism evidence="3 4">
    <name type="scientific">Microcella alkalica</name>
    <dbReference type="NCBI Taxonomy" id="355930"/>
    <lineage>
        <taxon>Bacteria</taxon>
        <taxon>Bacillati</taxon>
        <taxon>Actinomycetota</taxon>
        <taxon>Actinomycetes</taxon>
        <taxon>Micrococcales</taxon>
        <taxon>Microbacteriaceae</taxon>
        <taxon>Microcella</taxon>
    </lineage>
</organism>
<evidence type="ECO:0000256" key="1">
    <source>
        <dbReference type="SAM" id="MobiDB-lite"/>
    </source>
</evidence>
<dbReference type="Proteomes" id="UP000585905">
    <property type="component" value="Unassembled WGS sequence"/>
</dbReference>
<keyword evidence="2" id="KW-1133">Transmembrane helix</keyword>
<reference evidence="3 4" key="1">
    <citation type="submission" date="2020-07" db="EMBL/GenBank/DDBJ databases">
        <title>Sequencing the genomes of 1000 actinobacteria strains.</title>
        <authorList>
            <person name="Klenk H.-P."/>
        </authorList>
    </citation>
    <scope>NUCLEOTIDE SEQUENCE [LARGE SCALE GENOMIC DNA]</scope>
    <source>
        <strain evidence="3 4">DSM 19663</strain>
    </source>
</reference>
<evidence type="ECO:0000313" key="4">
    <source>
        <dbReference type="Proteomes" id="UP000585905"/>
    </source>
</evidence>
<feature type="transmembrane region" description="Helical" evidence="2">
    <location>
        <begin position="210"/>
        <end position="231"/>
    </location>
</feature>
<evidence type="ECO:0008006" key="5">
    <source>
        <dbReference type="Google" id="ProtNLM"/>
    </source>
</evidence>
<accession>A0A839E5S2</accession>